<proteinExistence type="predicted"/>
<keyword evidence="2" id="KW-1185">Reference proteome</keyword>
<evidence type="ECO:0000313" key="1">
    <source>
        <dbReference type="EMBL" id="KZP14737.1"/>
    </source>
</evidence>
<feature type="non-terminal residue" evidence="1">
    <location>
        <position position="1"/>
    </location>
</feature>
<gene>
    <name evidence="1" type="ORF">FIBSPDRAFT_704976</name>
</gene>
<sequence>SIQPRMEHMRVEVWEKILTLSCVDGGRTGCSLSLVSKAFHDASHRSRYHSV</sequence>
<name>A0A166DI33_9AGAM</name>
<dbReference type="EMBL" id="KV417613">
    <property type="protein sequence ID" value="KZP14737.1"/>
    <property type="molecule type" value="Genomic_DNA"/>
</dbReference>
<dbReference type="AlphaFoldDB" id="A0A166DI33"/>
<protein>
    <submittedName>
        <fullName evidence="1">Uncharacterized protein</fullName>
    </submittedName>
</protein>
<accession>A0A166DI33</accession>
<dbReference type="Proteomes" id="UP000076532">
    <property type="component" value="Unassembled WGS sequence"/>
</dbReference>
<evidence type="ECO:0000313" key="2">
    <source>
        <dbReference type="Proteomes" id="UP000076532"/>
    </source>
</evidence>
<dbReference type="OrthoDB" id="2748701at2759"/>
<organism evidence="1 2">
    <name type="scientific">Athelia psychrophila</name>
    <dbReference type="NCBI Taxonomy" id="1759441"/>
    <lineage>
        <taxon>Eukaryota</taxon>
        <taxon>Fungi</taxon>
        <taxon>Dikarya</taxon>
        <taxon>Basidiomycota</taxon>
        <taxon>Agaricomycotina</taxon>
        <taxon>Agaricomycetes</taxon>
        <taxon>Agaricomycetidae</taxon>
        <taxon>Atheliales</taxon>
        <taxon>Atheliaceae</taxon>
        <taxon>Athelia</taxon>
    </lineage>
</organism>
<reference evidence="1 2" key="1">
    <citation type="journal article" date="2016" name="Mol. Biol. Evol.">
        <title>Comparative Genomics of Early-Diverging Mushroom-Forming Fungi Provides Insights into the Origins of Lignocellulose Decay Capabilities.</title>
        <authorList>
            <person name="Nagy L.G."/>
            <person name="Riley R."/>
            <person name="Tritt A."/>
            <person name="Adam C."/>
            <person name="Daum C."/>
            <person name="Floudas D."/>
            <person name="Sun H."/>
            <person name="Yadav J.S."/>
            <person name="Pangilinan J."/>
            <person name="Larsson K.H."/>
            <person name="Matsuura K."/>
            <person name="Barry K."/>
            <person name="Labutti K."/>
            <person name="Kuo R."/>
            <person name="Ohm R.A."/>
            <person name="Bhattacharya S.S."/>
            <person name="Shirouzu T."/>
            <person name="Yoshinaga Y."/>
            <person name="Martin F.M."/>
            <person name="Grigoriev I.V."/>
            <person name="Hibbett D.S."/>
        </authorList>
    </citation>
    <scope>NUCLEOTIDE SEQUENCE [LARGE SCALE GENOMIC DNA]</scope>
    <source>
        <strain evidence="1 2">CBS 109695</strain>
    </source>
</reference>
<feature type="non-terminal residue" evidence="1">
    <location>
        <position position="51"/>
    </location>
</feature>